<proteinExistence type="inferred from homology"/>
<protein>
    <recommendedName>
        <fullName evidence="6">RING-type E3 ubiquitin transferase</fullName>
        <ecNumber evidence="6">2.3.2.27</ecNumber>
    </recommendedName>
</protein>
<evidence type="ECO:0000256" key="6">
    <source>
        <dbReference type="ARBA" id="ARBA00012483"/>
    </source>
</evidence>
<keyword evidence="7" id="KW-0963">Cytoplasm</keyword>
<dbReference type="STRING" id="1344418.A0A1D2VFD6"/>
<feature type="coiled-coil region" evidence="11">
    <location>
        <begin position="510"/>
        <end position="582"/>
    </location>
</feature>
<dbReference type="RefSeq" id="XP_020046599.1">
    <property type="nucleotide sequence ID" value="XM_020193418.1"/>
</dbReference>
<feature type="compositionally biased region" description="Basic and acidic residues" evidence="12">
    <location>
        <begin position="1099"/>
        <end position="1118"/>
    </location>
</feature>
<feature type="domain" description="U-box" evidence="13">
    <location>
        <begin position="1036"/>
        <end position="1110"/>
    </location>
</feature>
<dbReference type="OrthoDB" id="20295at2759"/>
<accession>A0A1D2VFD6</accession>
<keyword evidence="8" id="KW-0808">Transferase</keyword>
<name>A0A1D2VFD6_9ASCO</name>
<evidence type="ECO:0000256" key="3">
    <source>
        <dbReference type="ARBA" id="ARBA00004496"/>
    </source>
</evidence>
<keyword evidence="9" id="KW-0833">Ubl conjugation pathway</keyword>
<dbReference type="PANTHER" id="PTHR13931">
    <property type="entry name" value="UBIQUITINATION FACTOR E4"/>
    <property type="match status" value="1"/>
</dbReference>
<dbReference type="SUPFAM" id="SSF57850">
    <property type="entry name" value="RING/U-box"/>
    <property type="match status" value="1"/>
</dbReference>
<evidence type="ECO:0000256" key="5">
    <source>
        <dbReference type="ARBA" id="ARBA00007434"/>
    </source>
</evidence>
<keyword evidence="10" id="KW-0539">Nucleus</keyword>
<sequence>MDNPDDIRAKRLARLAKYNKENNLSAPHSSSSSSSSPKHNSNPSRPATSHSTSTRSSTPSANPFSALLVSQNIKQQNLSNDTLKQKSIPNHPTKQILSKNPIISDAQLEDHYNNWVNDTLQEIFQATVNPNNTNLKLKFLKSTYNDLINEKTSTDSNSDDIDKNISVLFNKNVVDAIIDEMTIENAVPNPVLYLFNAWESAKSKLRSIKSLRQPLKLRSKALNNLFSSKFNEKYKSKKIALLDQIVNLSLNYTCSSFQIPDMFLNNTIEKTVFPFLSHNPNELINDFLFELIKTAKSEGSLFEFINSLVPYLSKYLLENKVTMDNKIYLRVFTIYRILLNDKAIAAEFSNIDDFCLSESQNPSDVEFKTILGPILSLSPLHNNFAKKILGNSAAMSKLEIDRLMESLQAEYKLILEFLFFVFDKLIRASNHSRESTLKYIATVINWNHLRTGMQADYLSLTSHAIFVNLSLILFKMSLPFLDSSYKKFDRIDKFFFDKQSYFDLQDQTRINATEKEYEEYAKDHASTEKTNFISDCFFLGLGCLHFGIGGLILDRERVSKEVKQLEQQVERLKELTEKSKASGNTLSFAERTYAIRLPQFELMLTNAKASKTVMNAFFLDREIQLQIFDFVVGASVFMVRSVDPNSSYPFRQITLPLIPDEVNIENIDNAEELRKKSPTPFRYYPEFVIECLVNYASHIIQYANHPLFNNPRLKHFVEFVIVMLRCPEILGNPHLKGNFVELLFFGSLPMQNGHPGIMFDVFITDPLIIDNLLYALLDFYVVVEKTGASSQFYDKFNSRFHMAVILESLWNHEVYRSQFKKQSAQNKDFFVRFVARMLNDTTFLLDESLRDLIEIHELESEIENRKNGAEPVMEGTDEELANHLASIERQAKSYINLGNKTVNLFKIFTLETPKAFVTPEIVDRLAGMLNYNLNALVGKKYTQLKVKDPLKFNFQPRQLLLNICKIFVNLSREREFLNAVSRDSRSFKHELFIKARGFLQRYSLASGDFIDDFVRFGDKAQAQKLEDEEKELELGDIPDELLDPLMYELMVDPVILPSSKVTVDRSTIKAHLLNDPTDPFNRMPLKLDEVKPDLEMKQKIETFKAERRAEKEKSKTEDGDITMTSPP</sequence>
<feature type="region of interest" description="Disordered" evidence="12">
    <location>
        <begin position="1099"/>
        <end position="1127"/>
    </location>
</feature>
<dbReference type="GO" id="GO:0034450">
    <property type="term" value="F:ubiquitin-ubiquitin ligase activity"/>
    <property type="evidence" value="ECO:0007669"/>
    <property type="project" value="EnsemblFungi"/>
</dbReference>
<evidence type="ECO:0000313" key="15">
    <source>
        <dbReference type="Proteomes" id="UP000095038"/>
    </source>
</evidence>
<reference evidence="15" key="1">
    <citation type="submission" date="2016-05" db="EMBL/GenBank/DDBJ databases">
        <title>Comparative genomics of biotechnologically important yeasts.</title>
        <authorList>
            <consortium name="DOE Joint Genome Institute"/>
            <person name="Riley R."/>
            <person name="Haridas S."/>
            <person name="Wolfe K.H."/>
            <person name="Lopes M.R."/>
            <person name="Hittinger C.T."/>
            <person name="Goker M."/>
            <person name="Salamov A."/>
            <person name="Wisecaver J."/>
            <person name="Long T.M."/>
            <person name="Aerts A.L."/>
            <person name="Barry K."/>
            <person name="Choi C."/>
            <person name="Clum A."/>
            <person name="Coughlan A.Y."/>
            <person name="Deshpande S."/>
            <person name="Douglass A.P."/>
            <person name="Hanson S.J."/>
            <person name="Klenk H.-P."/>
            <person name="Labutti K."/>
            <person name="Lapidus A."/>
            <person name="Lindquist E."/>
            <person name="Lipzen A."/>
            <person name="Meier-Kolthoff J.P."/>
            <person name="Ohm R.A."/>
            <person name="Otillar R.P."/>
            <person name="Pangilinan J."/>
            <person name="Peng Y."/>
            <person name="Rokas A."/>
            <person name="Rosa C.A."/>
            <person name="Scheuner C."/>
            <person name="Sibirny A.A."/>
            <person name="Slot J.C."/>
            <person name="Stielow J.B."/>
            <person name="Sun H."/>
            <person name="Kurtzman C.P."/>
            <person name="Blackwell M."/>
            <person name="Grigoriev I.V."/>
            <person name="Jeffries T.W."/>
        </authorList>
    </citation>
    <scope>NUCLEOTIDE SEQUENCE [LARGE SCALE GENOMIC DNA]</scope>
    <source>
        <strain evidence="15">DSM 1968</strain>
    </source>
</reference>
<dbReference type="InterPro" id="IPR003613">
    <property type="entry name" value="Ubox_domain"/>
</dbReference>
<evidence type="ECO:0000256" key="8">
    <source>
        <dbReference type="ARBA" id="ARBA00022679"/>
    </source>
</evidence>
<evidence type="ECO:0000256" key="9">
    <source>
        <dbReference type="ARBA" id="ARBA00022786"/>
    </source>
</evidence>
<dbReference type="EMBL" id="KV454482">
    <property type="protein sequence ID" value="ODV60292.1"/>
    <property type="molecule type" value="Genomic_DNA"/>
</dbReference>
<comment type="similarity">
    <text evidence="5">Belongs to the ubiquitin conjugation factor E4 family.</text>
</comment>
<keyword evidence="11" id="KW-0175">Coiled coil</keyword>
<dbReference type="GO" id="GO:0005634">
    <property type="term" value="C:nucleus"/>
    <property type="evidence" value="ECO:0007669"/>
    <property type="project" value="UniProtKB-SubCell"/>
</dbReference>
<dbReference type="AlphaFoldDB" id="A0A1D2VFD6"/>
<dbReference type="GO" id="GO:0071361">
    <property type="term" value="P:cellular response to ethanol"/>
    <property type="evidence" value="ECO:0007669"/>
    <property type="project" value="EnsemblFungi"/>
</dbReference>
<dbReference type="PANTHER" id="PTHR13931:SF2">
    <property type="entry name" value="UBIQUITIN CONJUGATION FACTOR E4 B"/>
    <property type="match status" value="1"/>
</dbReference>
<dbReference type="GeneID" id="30967054"/>
<dbReference type="GO" id="GO:0005737">
    <property type="term" value="C:cytoplasm"/>
    <property type="evidence" value="ECO:0007669"/>
    <property type="project" value="UniProtKB-SubCell"/>
</dbReference>
<evidence type="ECO:0000259" key="13">
    <source>
        <dbReference type="PROSITE" id="PS51698"/>
    </source>
</evidence>
<evidence type="ECO:0000256" key="4">
    <source>
        <dbReference type="ARBA" id="ARBA00004906"/>
    </source>
</evidence>
<evidence type="ECO:0000256" key="10">
    <source>
        <dbReference type="ARBA" id="ARBA00023242"/>
    </source>
</evidence>
<dbReference type="Pfam" id="PF10408">
    <property type="entry name" value="Ufd2P_core"/>
    <property type="match status" value="1"/>
</dbReference>
<evidence type="ECO:0000313" key="14">
    <source>
        <dbReference type="EMBL" id="ODV60292.1"/>
    </source>
</evidence>
<evidence type="ECO:0000256" key="12">
    <source>
        <dbReference type="SAM" id="MobiDB-lite"/>
    </source>
</evidence>
<dbReference type="GO" id="GO:0036503">
    <property type="term" value="P:ERAD pathway"/>
    <property type="evidence" value="ECO:0007669"/>
    <property type="project" value="EnsemblFungi"/>
</dbReference>
<dbReference type="Proteomes" id="UP000095038">
    <property type="component" value="Unassembled WGS sequence"/>
</dbReference>
<dbReference type="InParanoid" id="A0A1D2VFD6"/>
<gene>
    <name evidence="14" type="ORF">ASCRUDRAFT_76309</name>
</gene>
<dbReference type="PROSITE" id="PS51698">
    <property type="entry name" value="U_BOX"/>
    <property type="match status" value="1"/>
</dbReference>
<comment type="subcellular location">
    <subcellularLocation>
        <location evidence="3">Cytoplasm</location>
    </subcellularLocation>
    <subcellularLocation>
        <location evidence="2">Nucleus</location>
    </subcellularLocation>
</comment>
<dbReference type="GO" id="GO:0000151">
    <property type="term" value="C:ubiquitin ligase complex"/>
    <property type="evidence" value="ECO:0007669"/>
    <property type="project" value="InterPro"/>
</dbReference>
<evidence type="ECO:0000256" key="2">
    <source>
        <dbReference type="ARBA" id="ARBA00004123"/>
    </source>
</evidence>
<dbReference type="GO" id="GO:0006511">
    <property type="term" value="P:ubiquitin-dependent protein catabolic process"/>
    <property type="evidence" value="ECO:0007669"/>
    <property type="project" value="EnsemblFungi"/>
</dbReference>
<dbReference type="Pfam" id="PF04564">
    <property type="entry name" value="U-box"/>
    <property type="match status" value="1"/>
</dbReference>
<dbReference type="EC" id="2.3.2.27" evidence="6"/>
<dbReference type="UniPathway" id="UPA00143"/>
<comment type="catalytic activity">
    <reaction evidence="1">
        <text>S-ubiquitinyl-[E2 ubiquitin-conjugating enzyme]-L-cysteine + [acceptor protein]-L-lysine = [E2 ubiquitin-conjugating enzyme]-L-cysteine + N(6)-ubiquitinyl-[acceptor protein]-L-lysine.</text>
        <dbReference type="EC" id="2.3.2.27"/>
    </reaction>
</comment>
<feature type="region of interest" description="Disordered" evidence="12">
    <location>
        <begin position="1"/>
        <end position="63"/>
    </location>
</feature>
<evidence type="ECO:0000256" key="11">
    <source>
        <dbReference type="SAM" id="Coils"/>
    </source>
</evidence>
<dbReference type="FunCoup" id="A0A1D2VFD6">
    <property type="interactions" value="1259"/>
</dbReference>
<dbReference type="FunFam" id="3.30.40.10:FF:000055">
    <property type="entry name" value="Ubiquitin conjugation factor e4 a"/>
    <property type="match status" value="1"/>
</dbReference>
<dbReference type="SMART" id="SM00504">
    <property type="entry name" value="Ubox"/>
    <property type="match status" value="1"/>
</dbReference>
<dbReference type="GO" id="GO:0070936">
    <property type="term" value="P:protein K48-linked ubiquitination"/>
    <property type="evidence" value="ECO:0007669"/>
    <property type="project" value="EnsemblFungi"/>
</dbReference>
<comment type="pathway">
    <text evidence="4">Protein modification; protein ubiquitination.</text>
</comment>
<evidence type="ECO:0000256" key="1">
    <source>
        <dbReference type="ARBA" id="ARBA00000900"/>
    </source>
</evidence>
<evidence type="ECO:0000256" key="7">
    <source>
        <dbReference type="ARBA" id="ARBA00022490"/>
    </source>
</evidence>
<dbReference type="Gene3D" id="3.30.40.10">
    <property type="entry name" value="Zinc/RING finger domain, C3HC4 (zinc finger)"/>
    <property type="match status" value="1"/>
</dbReference>
<dbReference type="InterPro" id="IPR045132">
    <property type="entry name" value="UBE4"/>
</dbReference>
<dbReference type="InterPro" id="IPR013083">
    <property type="entry name" value="Znf_RING/FYVE/PHD"/>
</dbReference>
<dbReference type="InterPro" id="IPR019474">
    <property type="entry name" value="Ub_conjug_fac_E4_core"/>
</dbReference>
<dbReference type="GO" id="GO:0031398">
    <property type="term" value="P:positive regulation of protein ubiquitination"/>
    <property type="evidence" value="ECO:0007669"/>
    <property type="project" value="EnsemblFungi"/>
</dbReference>
<feature type="compositionally biased region" description="Low complexity" evidence="12">
    <location>
        <begin position="22"/>
        <end position="63"/>
    </location>
</feature>
<keyword evidence="15" id="KW-1185">Reference proteome</keyword>
<dbReference type="CDD" id="cd16657">
    <property type="entry name" value="RING-Ubox_UBE4A"/>
    <property type="match status" value="1"/>
</dbReference>
<organism evidence="14 15">
    <name type="scientific">Ascoidea rubescens DSM 1968</name>
    <dbReference type="NCBI Taxonomy" id="1344418"/>
    <lineage>
        <taxon>Eukaryota</taxon>
        <taxon>Fungi</taxon>
        <taxon>Dikarya</taxon>
        <taxon>Ascomycota</taxon>
        <taxon>Saccharomycotina</taxon>
        <taxon>Saccharomycetes</taxon>
        <taxon>Ascoideaceae</taxon>
        <taxon>Ascoidea</taxon>
    </lineage>
</organism>